<evidence type="ECO:0000313" key="9">
    <source>
        <dbReference type="Proteomes" id="UP001417504"/>
    </source>
</evidence>
<organism evidence="8 9">
    <name type="scientific">Stephania japonica</name>
    <dbReference type="NCBI Taxonomy" id="461633"/>
    <lineage>
        <taxon>Eukaryota</taxon>
        <taxon>Viridiplantae</taxon>
        <taxon>Streptophyta</taxon>
        <taxon>Embryophyta</taxon>
        <taxon>Tracheophyta</taxon>
        <taxon>Spermatophyta</taxon>
        <taxon>Magnoliopsida</taxon>
        <taxon>Ranunculales</taxon>
        <taxon>Menispermaceae</taxon>
        <taxon>Menispermoideae</taxon>
        <taxon>Cissampelideae</taxon>
        <taxon>Stephania</taxon>
    </lineage>
</organism>
<comment type="similarity">
    <text evidence="1 4">Belongs to the tRNA nucleotidyltransferase/poly(A) polymerase family.</text>
</comment>
<evidence type="ECO:0000259" key="6">
    <source>
        <dbReference type="Pfam" id="PF01743"/>
    </source>
</evidence>
<evidence type="ECO:0000256" key="4">
    <source>
        <dbReference type="RuleBase" id="RU003953"/>
    </source>
</evidence>
<keyword evidence="3" id="KW-0547">Nucleotide-binding</keyword>
<dbReference type="InterPro" id="IPR043519">
    <property type="entry name" value="NT_sf"/>
</dbReference>
<dbReference type="Pfam" id="PF01743">
    <property type="entry name" value="PolyA_pol"/>
    <property type="match status" value="1"/>
</dbReference>
<dbReference type="GO" id="GO:0016779">
    <property type="term" value="F:nucleotidyltransferase activity"/>
    <property type="evidence" value="ECO:0007669"/>
    <property type="project" value="InterPro"/>
</dbReference>
<dbReference type="SUPFAM" id="SSF81301">
    <property type="entry name" value="Nucleotidyltransferase"/>
    <property type="match status" value="1"/>
</dbReference>
<keyword evidence="2 4" id="KW-0808">Transferase</keyword>
<dbReference type="Proteomes" id="UP001417504">
    <property type="component" value="Unassembled WGS sequence"/>
</dbReference>
<name>A0AAP0EFR8_9MAGN</name>
<feature type="region of interest" description="Disordered" evidence="5">
    <location>
        <begin position="624"/>
        <end position="659"/>
    </location>
</feature>
<dbReference type="EMBL" id="JBBNAE010000010">
    <property type="protein sequence ID" value="KAK9090018.1"/>
    <property type="molecule type" value="Genomic_DNA"/>
</dbReference>
<proteinExistence type="inferred from homology"/>
<feature type="domain" description="tRNA nucleotidyltransferase/poly(A) polymerase RNA and SrmB- binding" evidence="7">
    <location>
        <begin position="251"/>
        <end position="312"/>
    </location>
</feature>
<dbReference type="PANTHER" id="PTHR43051:SF2">
    <property type="entry name" value="POLYNUCLEOTIDE ADENYLYLTRANSFERASE FAMILY PROTEIN-RELATED"/>
    <property type="match status" value="1"/>
</dbReference>
<keyword evidence="4" id="KW-0694">RNA-binding</keyword>
<accession>A0AAP0EFR8</accession>
<keyword evidence="9" id="KW-1185">Reference proteome</keyword>
<dbReference type="SUPFAM" id="SSF81891">
    <property type="entry name" value="Poly A polymerase C-terminal region-like"/>
    <property type="match status" value="1"/>
</dbReference>
<dbReference type="GO" id="GO:0003723">
    <property type="term" value="F:RNA binding"/>
    <property type="evidence" value="ECO:0007669"/>
    <property type="project" value="UniProtKB-KW"/>
</dbReference>
<dbReference type="InterPro" id="IPR052191">
    <property type="entry name" value="tRNA_ntf/polyA_polymerase_I"/>
</dbReference>
<dbReference type="Gene3D" id="3.30.460.10">
    <property type="entry name" value="Beta Polymerase, domain 2"/>
    <property type="match status" value="1"/>
</dbReference>
<dbReference type="GO" id="GO:0000166">
    <property type="term" value="F:nucleotide binding"/>
    <property type="evidence" value="ECO:0007669"/>
    <property type="project" value="UniProtKB-KW"/>
</dbReference>
<dbReference type="InterPro" id="IPR032828">
    <property type="entry name" value="PolyA_RNA-bd"/>
</dbReference>
<dbReference type="CDD" id="cd05398">
    <property type="entry name" value="NT_ClassII-CCAase"/>
    <property type="match status" value="1"/>
</dbReference>
<dbReference type="AlphaFoldDB" id="A0AAP0EFR8"/>
<protein>
    <submittedName>
        <fullName evidence="8">Uncharacterized protein</fullName>
    </submittedName>
</protein>
<evidence type="ECO:0000313" key="8">
    <source>
        <dbReference type="EMBL" id="KAK9090018.1"/>
    </source>
</evidence>
<evidence type="ECO:0000256" key="3">
    <source>
        <dbReference type="ARBA" id="ARBA00022741"/>
    </source>
</evidence>
<reference evidence="8 9" key="1">
    <citation type="submission" date="2024-01" db="EMBL/GenBank/DDBJ databases">
        <title>Genome assemblies of Stephania.</title>
        <authorList>
            <person name="Yang L."/>
        </authorList>
    </citation>
    <scope>NUCLEOTIDE SEQUENCE [LARGE SCALE GENOMIC DNA]</scope>
    <source>
        <strain evidence="8">QJT</strain>
        <tissue evidence="8">Leaf</tissue>
    </source>
</reference>
<comment type="caution">
    <text evidence="8">The sequence shown here is derived from an EMBL/GenBank/DDBJ whole genome shotgun (WGS) entry which is preliminary data.</text>
</comment>
<feature type="domain" description="Poly A polymerase head" evidence="6">
    <location>
        <begin position="95"/>
        <end position="224"/>
    </location>
</feature>
<sequence>MVNSHSINGYHKLRFSVQRPHPSPYSTLHLLRSQDSKTLRFGLRNPSRTRVVVEEDVKGPEWKKLSSKDLGIRALMIAKPTRVVLSELKKKGYEVYLVGGCVRDLILKRIPKDFDIITSAELAAVKKTFAACEIVGKRFPICHVHVGGTIVEVSSFSTSRRKPGRGWIDFPRKKPPGCDVQDFLRWKNCIGRDFTINGLMFDPYAKLVYDYTGGMEDIKRSKVRTVIPAFTSFQEDCARVLRAVRIAARLGFRFSKETAQSVRSFSFSVLKLDKGRLLMEMNYMLAYGSAEASLRLLWRFGLLELLLPIQAAYFVSQGFRRRDRRSNMLLSLFSNLDRLLAPDRPCHSSLWVAILAFHKAIADHPRDPSVVAAFSLAIHNGGDLVEAVKIARRISKPHDSSFLELLETDDLDSDGAFINEVLALAASVKTALSMMTDETFISRAMAKYPQAPYSDLVFISLALYLRACKIFDCVSNGKEKGFIPKRGRKIDYEFLALGSLQEVRHTFARIVFDTVYPAFIASGKWDNPKNWEGMDAGKVVRLRICLSELVGVASIVVAVGGGNCNRAKSALLQENNSQRAGAMASVLTAQEKGNWVLDIALALVRRDGQWEVDISQCGIGFRAQEDGSEPRKLGNQEARLGKRDQGSRLSAEEKGKGKI</sequence>
<evidence type="ECO:0000256" key="1">
    <source>
        <dbReference type="ARBA" id="ARBA00007265"/>
    </source>
</evidence>
<dbReference type="GO" id="GO:0001680">
    <property type="term" value="P:tRNA 3'-terminal CCA addition"/>
    <property type="evidence" value="ECO:0007669"/>
    <property type="project" value="UniProtKB-ARBA"/>
</dbReference>
<dbReference type="InterPro" id="IPR002646">
    <property type="entry name" value="PolA_pol_head_dom"/>
</dbReference>
<dbReference type="Pfam" id="PF12627">
    <property type="entry name" value="PolyA_pol_RNAbd"/>
    <property type="match status" value="1"/>
</dbReference>
<dbReference type="Gene3D" id="1.10.3090.10">
    <property type="entry name" value="cca-adding enzyme, domain 2"/>
    <property type="match status" value="1"/>
</dbReference>
<dbReference type="PANTHER" id="PTHR43051">
    <property type="entry name" value="POLYNUCLEOTIDE ADENYLYLTRANSFERASE FAMILY PROTEIN"/>
    <property type="match status" value="1"/>
</dbReference>
<evidence type="ECO:0000256" key="5">
    <source>
        <dbReference type="SAM" id="MobiDB-lite"/>
    </source>
</evidence>
<evidence type="ECO:0000259" key="7">
    <source>
        <dbReference type="Pfam" id="PF12627"/>
    </source>
</evidence>
<gene>
    <name evidence="8" type="ORF">Sjap_023195</name>
</gene>
<evidence type="ECO:0000256" key="2">
    <source>
        <dbReference type="ARBA" id="ARBA00022679"/>
    </source>
</evidence>